<evidence type="ECO:0000256" key="5">
    <source>
        <dbReference type="ARBA" id="ARBA00022519"/>
    </source>
</evidence>
<sequence length="211" mass="21791">MDRLLRYALLASIAVHVAAVAALYPRSLAPQPLPVIVATLQGPVTGLPEMAPVAPEPRAVAAAPTPTVPRPVPRRPAVLAVATPTSSFSTPAPPVAAPEALPSAQASGVVAAATGPAVFEPPRFNAAYLANPPPPYPASARRRGIEGAVFIDARIGTGGEARELKLATSSGDAALDSAAMDAVRGWRFVPARRGEQAVEAWVRIPLVFRLN</sequence>
<dbReference type="AlphaFoldDB" id="A0A9D7FDG6"/>
<evidence type="ECO:0000256" key="8">
    <source>
        <dbReference type="ARBA" id="ARBA00022989"/>
    </source>
</evidence>
<dbReference type="PROSITE" id="PS52015">
    <property type="entry name" value="TONB_CTD"/>
    <property type="match status" value="1"/>
</dbReference>
<dbReference type="SUPFAM" id="SSF74653">
    <property type="entry name" value="TolA/TonB C-terminal domain"/>
    <property type="match status" value="1"/>
</dbReference>
<organism evidence="11 12">
    <name type="scientific">Candidatus Propionivibrio dominans</name>
    <dbReference type="NCBI Taxonomy" id="2954373"/>
    <lineage>
        <taxon>Bacteria</taxon>
        <taxon>Pseudomonadati</taxon>
        <taxon>Pseudomonadota</taxon>
        <taxon>Betaproteobacteria</taxon>
        <taxon>Rhodocyclales</taxon>
        <taxon>Rhodocyclaceae</taxon>
        <taxon>Propionivibrio</taxon>
    </lineage>
</organism>
<keyword evidence="3" id="KW-0813">Transport</keyword>
<evidence type="ECO:0000256" key="4">
    <source>
        <dbReference type="ARBA" id="ARBA00022475"/>
    </source>
</evidence>
<evidence type="ECO:0000256" key="3">
    <source>
        <dbReference type="ARBA" id="ARBA00022448"/>
    </source>
</evidence>
<dbReference type="EMBL" id="JADJNC010000019">
    <property type="protein sequence ID" value="MBK7423853.1"/>
    <property type="molecule type" value="Genomic_DNA"/>
</dbReference>
<keyword evidence="6" id="KW-0812">Transmembrane</keyword>
<keyword evidence="8" id="KW-1133">Transmembrane helix</keyword>
<dbReference type="PANTHER" id="PTHR33446:SF2">
    <property type="entry name" value="PROTEIN TONB"/>
    <property type="match status" value="1"/>
</dbReference>
<dbReference type="GO" id="GO:0015031">
    <property type="term" value="P:protein transport"/>
    <property type="evidence" value="ECO:0007669"/>
    <property type="project" value="UniProtKB-KW"/>
</dbReference>
<evidence type="ECO:0000256" key="6">
    <source>
        <dbReference type="ARBA" id="ARBA00022692"/>
    </source>
</evidence>
<dbReference type="Proteomes" id="UP000886602">
    <property type="component" value="Unassembled WGS sequence"/>
</dbReference>
<evidence type="ECO:0000259" key="10">
    <source>
        <dbReference type="PROSITE" id="PS52015"/>
    </source>
</evidence>
<evidence type="ECO:0000256" key="9">
    <source>
        <dbReference type="ARBA" id="ARBA00023136"/>
    </source>
</evidence>
<dbReference type="PANTHER" id="PTHR33446">
    <property type="entry name" value="PROTEIN TONB-RELATED"/>
    <property type="match status" value="1"/>
</dbReference>
<dbReference type="GO" id="GO:0055085">
    <property type="term" value="P:transmembrane transport"/>
    <property type="evidence" value="ECO:0007669"/>
    <property type="project" value="InterPro"/>
</dbReference>
<evidence type="ECO:0000313" key="12">
    <source>
        <dbReference type="Proteomes" id="UP000886602"/>
    </source>
</evidence>
<evidence type="ECO:0000256" key="7">
    <source>
        <dbReference type="ARBA" id="ARBA00022927"/>
    </source>
</evidence>
<name>A0A9D7FDG6_9RHOO</name>
<dbReference type="Pfam" id="PF03544">
    <property type="entry name" value="TonB_C"/>
    <property type="match status" value="1"/>
</dbReference>
<comment type="caution">
    <text evidence="11">The sequence shown here is derived from an EMBL/GenBank/DDBJ whole genome shotgun (WGS) entry which is preliminary data.</text>
</comment>
<accession>A0A9D7FDG6</accession>
<reference evidence="11" key="1">
    <citation type="submission" date="2020-10" db="EMBL/GenBank/DDBJ databases">
        <title>Connecting structure to function with the recovery of over 1000 high-quality activated sludge metagenome-assembled genomes encoding full-length rRNA genes using long-read sequencing.</title>
        <authorList>
            <person name="Singleton C.M."/>
            <person name="Petriglieri F."/>
            <person name="Kristensen J.M."/>
            <person name="Kirkegaard R.H."/>
            <person name="Michaelsen T.Y."/>
            <person name="Andersen M.H."/>
            <person name="Karst S.M."/>
            <person name="Dueholm M.S."/>
            <person name="Nielsen P.H."/>
            <person name="Albertsen M."/>
        </authorList>
    </citation>
    <scope>NUCLEOTIDE SEQUENCE</scope>
    <source>
        <strain evidence="11">EsbW_18-Q3-R4-48_MAXAC.044</strain>
    </source>
</reference>
<dbReference type="Gene3D" id="3.30.1150.10">
    <property type="match status" value="1"/>
</dbReference>
<keyword evidence="5" id="KW-0997">Cell inner membrane</keyword>
<dbReference type="InterPro" id="IPR037682">
    <property type="entry name" value="TonB_C"/>
</dbReference>
<dbReference type="GO" id="GO:0031992">
    <property type="term" value="F:energy transducer activity"/>
    <property type="evidence" value="ECO:0007669"/>
    <property type="project" value="TreeGrafter"/>
</dbReference>
<keyword evidence="7" id="KW-0653">Protein transport</keyword>
<evidence type="ECO:0000256" key="1">
    <source>
        <dbReference type="ARBA" id="ARBA00004383"/>
    </source>
</evidence>
<protein>
    <submittedName>
        <fullName evidence="11">Energy transducer TonB</fullName>
    </submittedName>
</protein>
<keyword evidence="9" id="KW-0472">Membrane</keyword>
<dbReference type="GO" id="GO:0098797">
    <property type="term" value="C:plasma membrane protein complex"/>
    <property type="evidence" value="ECO:0007669"/>
    <property type="project" value="TreeGrafter"/>
</dbReference>
<dbReference type="InterPro" id="IPR006260">
    <property type="entry name" value="TonB/TolA_C"/>
</dbReference>
<proteinExistence type="inferred from homology"/>
<feature type="domain" description="TonB C-terminal" evidence="10">
    <location>
        <begin position="121"/>
        <end position="211"/>
    </location>
</feature>
<comment type="subcellular location">
    <subcellularLocation>
        <location evidence="1">Cell inner membrane</location>
        <topology evidence="1">Single-pass membrane protein</topology>
        <orientation evidence="1">Periplasmic side</orientation>
    </subcellularLocation>
</comment>
<dbReference type="NCBIfam" id="TIGR01352">
    <property type="entry name" value="tonB_Cterm"/>
    <property type="match status" value="1"/>
</dbReference>
<comment type="similarity">
    <text evidence="2">Belongs to the TonB family.</text>
</comment>
<dbReference type="InterPro" id="IPR051045">
    <property type="entry name" value="TonB-dependent_transducer"/>
</dbReference>
<evidence type="ECO:0000256" key="2">
    <source>
        <dbReference type="ARBA" id="ARBA00006555"/>
    </source>
</evidence>
<keyword evidence="4" id="KW-1003">Cell membrane</keyword>
<evidence type="ECO:0000313" key="11">
    <source>
        <dbReference type="EMBL" id="MBK7423853.1"/>
    </source>
</evidence>
<gene>
    <name evidence="11" type="ORF">IPJ48_12520</name>
</gene>